<dbReference type="EMBL" id="JAWDGP010006665">
    <property type="protein sequence ID" value="KAK3737090.1"/>
    <property type="molecule type" value="Genomic_DNA"/>
</dbReference>
<name>A0AAE1CUN2_9GAST</name>
<dbReference type="Proteomes" id="UP001283361">
    <property type="component" value="Unassembled WGS sequence"/>
</dbReference>
<keyword evidence="3" id="KW-1185">Reference proteome</keyword>
<gene>
    <name evidence="2" type="ORF">RRG08_016396</name>
</gene>
<protein>
    <submittedName>
        <fullName evidence="2">Uncharacterized protein</fullName>
    </submittedName>
</protein>
<evidence type="ECO:0000256" key="1">
    <source>
        <dbReference type="SAM" id="MobiDB-lite"/>
    </source>
</evidence>
<accession>A0AAE1CUN2</accession>
<reference evidence="2" key="1">
    <citation type="journal article" date="2023" name="G3 (Bethesda)">
        <title>A reference genome for the long-term kleptoplast-retaining sea slug Elysia crispata morphotype clarki.</title>
        <authorList>
            <person name="Eastman K.E."/>
            <person name="Pendleton A.L."/>
            <person name="Shaikh M.A."/>
            <person name="Suttiyut T."/>
            <person name="Ogas R."/>
            <person name="Tomko P."/>
            <person name="Gavelis G."/>
            <person name="Widhalm J.R."/>
            <person name="Wisecaver J.H."/>
        </authorList>
    </citation>
    <scope>NUCLEOTIDE SEQUENCE</scope>
    <source>
        <strain evidence="2">ECLA1</strain>
    </source>
</reference>
<organism evidence="2 3">
    <name type="scientific">Elysia crispata</name>
    <name type="common">lettuce slug</name>
    <dbReference type="NCBI Taxonomy" id="231223"/>
    <lineage>
        <taxon>Eukaryota</taxon>
        <taxon>Metazoa</taxon>
        <taxon>Spiralia</taxon>
        <taxon>Lophotrochozoa</taxon>
        <taxon>Mollusca</taxon>
        <taxon>Gastropoda</taxon>
        <taxon>Heterobranchia</taxon>
        <taxon>Euthyneura</taxon>
        <taxon>Panpulmonata</taxon>
        <taxon>Sacoglossa</taxon>
        <taxon>Placobranchoidea</taxon>
        <taxon>Plakobranchidae</taxon>
        <taxon>Elysia</taxon>
    </lineage>
</organism>
<evidence type="ECO:0000313" key="2">
    <source>
        <dbReference type="EMBL" id="KAK3737090.1"/>
    </source>
</evidence>
<dbReference type="AlphaFoldDB" id="A0AAE1CUN2"/>
<comment type="caution">
    <text evidence="2">The sequence shown here is derived from an EMBL/GenBank/DDBJ whole genome shotgun (WGS) entry which is preliminary data.</text>
</comment>
<evidence type="ECO:0000313" key="3">
    <source>
        <dbReference type="Proteomes" id="UP001283361"/>
    </source>
</evidence>
<feature type="compositionally biased region" description="Low complexity" evidence="1">
    <location>
        <begin position="62"/>
        <end position="74"/>
    </location>
</feature>
<proteinExistence type="predicted"/>
<feature type="compositionally biased region" description="Acidic residues" evidence="1">
    <location>
        <begin position="23"/>
        <end position="53"/>
    </location>
</feature>
<sequence length="74" mass="7992">MAACTPRRYTVEDVIAMLNANDSDADSPPDTDDEGDDNWETEESDSEDETDMADYEKQTHASTPGTSSDGSPTS</sequence>
<feature type="region of interest" description="Disordered" evidence="1">
    <location>
        <begin position="19"/>
        <end position="74"/>
    </location>
</feature>